<evidence type="ECO:0000313" key="1">
    <source>
        <dbReference type="EMBL" id="KAK1139434.1"/>
    </source>
</evidence>
<proteinExistence type="predicted"/>
<gene>
    <name evidence="1" type="ORF">N8T08_000797</name>
</gene>
<organism evidence="1 2">
    <name type="scientific">Aspergillus melleus</name>
    <dbReference type="NCBI Taxonomy" id="138277"/>
    <lineage>
        <taxon>Eukaryota</taxon>
        <taxon>Fungi</taxon>
        <taxon>Dikarya</taxon>
        <taxon>Ascomycota</taxon>
        <taxon>Pezizomycotina</taxon>
        <taxon>Eurotiomycetes</taxon>
        <taxon>Eurotiomycetidae</taxon>
        <taxon>Eurotiales</taxon>
        <taxon>Aspergillaceae</taxon>
        <taxon>Aspergillus</taxon>
        <taxon>Aspergillus subgen. Circumdati</taxon>
    </lineage>
</organism>
<comment type="caution">
    <text evidence="1">The sequence shown here is derived from an EMBL/GenBank/DDBJ whole genome shotgun (WGS) entry which is preliminary data.</text>
</comment>
<keyword evidence="2" id="KW-1185">Reference proteome</keyword>
<accession>A0ACC3APU0</accession>
<sequence length="369" mass="39996">MASDSQGPVVVGIAVGFLALTVIVLSLRLFSRIVVLGKMGIDDYLIIGACLFSWAFSAVTVVAVKNGLGSHLKDVDPSLLETYAFVVWLSSMFYLSTLGFIKSSVCVFYTRLGDRYLTRLSLVMLVVVVAQALSFVLTAAFQCNPIPKAWNTALPGKCVEINVFYLANAALNIVTDLLTYTLPARVIFRLQMPMKQKIALAFILCLGLFACVSSIIRITYIPAMLTSPDTTYAISGAMYWSVIEINVGIFASSIPSFKAIASRFLPRLIGEYSSGKGYYWSGNSKKHGSGFSKVRDQRIALDSLPGKHPDGEHTVGTQIRGPFGSGSSQDRIIIPEGRIYTQTDIETSVEECPTVGSPPSVAHGGRSYP</sequence>
<reference evidence="1 2" key="1">
    <citation type="journal article" date="2023" name="ACS Omega">
        <title>Identification of the Neoaspergillic Acid Biosynthesis Gene Cluster by Establishing an In Vitro CRISPR-Ribonucleoprotein Genetic System in Aspergillus melleus.</title>
        <authorList>
            <person name="Yuan B."/>
            <person name="Grau M.F."/>
            <person name="Murata R.M."/>
            <person name="Torok T."/>
            <person name="Venkateswaran K."/>
            <person name="Stajich J.E."/>
            <person name="Wang C.C.C."/>
        </authorList>
    </citation>
    <scope>NUCLEOTIDE SEQUENCE [LARGE SCALE GENOMIC DNA]</scope>
    <source>
        <strain evidence="1 2">IMV 1140</strain>
    </source>
</reference>
<evidence type="ECO:0000313" key="2">
    <source>
        <dbReference type="Proteomes" id="UP001177260"/>
    </source>
</evidence>
<dbReference type="Proteomes" id="UP001177260">
    <property type="component" value="Unassembled WGS sequence"/>
</dbReference>
<dbReference type="EMBL" id="JAOPJF010000108">
    <property type="protein sequence ID" value="KAK1139434.1"/>
    <property type="molecule type" value="Genomic_DNA"/>
</dbReference>
<protein>
    <submittedName>
        <fullName evidence="1">Uncharacterized protein</fullName>
    </submittedName>
</protein>
<name>A0ACC3APU0_9EURO</name>